<evidence type="ECO:0000313" key="1">
    <source>
        <dbReference type="EMBL" id="VGO21943.1"/>
    </source>
</evidence>
<dbReference type="EMBL" id="CAAHFH010000002">
    <property type="protein sequence ID" value="VGO21943.1"/>
    <property type="molecule type" value="Genomic_DNA"/>
</dbReference>
<dbReference type="RefSeq" id="WP_136063370.1">
    <property type="nucleotide sequence ID" value="NZ_CAAHFH010000002.1"/>
</dbReference>
<name>A0A6C2UPT8_9BACT</name>
<keyword evidence="2" id="KW-1185">Reference proteome</keyword>
<dbReference type="PANTHER" id="PTHR40616:SF1">
    <property type="entry name" value="LINALOOL DEHYDRATASE_ISOMERASE DOMAIN-CONTAINING PROTEIN"/>
    <property type="match status" value="1"/>
</dbReference>
<accession>A0A6C2UPT8</accession>
<proteinExistence type="predicted"/>
<dbReference type="AlphaFoldDB" id="A0A6C2UPT8"/>
<dbReference type="Proteomes" id="UP000346198">
    <property type="component" value="Unassembled WGS sequence"/>
</dbReference>
<protein>
    <recommendedName>
        <fullName evidence="3">Heparinase II N-terminal domain-containing protein</fullName>
    </recommendedName>
</protein>
<gene>
    <name evidence="1" type="ORF">SCARR_04023</name>
</gene>
<reference evidence="1 2" key="1">
    <citation type="submission" date="2019-04" db="EMBL/GenBank/DDBJ databases">
        <authorList>
            <person name="Van Vliet M D."/>
        </authorList>
    </citation>
    <scope>NUCLEOTIDE SEQUENCE [LARGE SCALE GENOMIC DNA]</scope>
    <source>
        <strain evidence="1 2">F21</strain>
    </source>
</reference>
<dbReference type="PANTHER" id="PTHR40616">
    <property type="entry name" value="LINALOOL DEHYDRATASE_ISOMERASE DOMAIN-CONTAINING PROTEIN"/>
    <property type="match status" value="1"/>
</dbReference>
<sequence>MKWEIAALGACACLVLAGCESLDGLAEVGSAAGYNDGFVAYAPETLSAEQMAARKEAVLNSPEWSEYNADVKMLPFTLDKYQYHTDAPVGTVLHRTRESLYFAEKLLNTYDPEMTQQAIDIIRAVVPLQCSDPSREFYGVWPYYPEEPLETKKSGFDPNWADFMAVSLLDIWMLHEDRIPDDLRAEVKESLIRSCAAIKRRNARPGYTNVAIMSTYVTYMVSHMFDLPEMREYGNQRLEQFYDFTIDNGGFREFNSPTYTVVALTELQRMREHFVEPAAHEKVEELYFMGWNMVARHYHKPTGQWAGPHSRSYDNLLSSGQQEKIQEALIANEQDFSIPNALRHYYIDPVYPRQENDVFYKYEPRRSGVCWLTDRYALSTSHANSMWNQRRPLLAYFGTAASPKYMQLRLLLDGYDFASCGFYGIQKHNRVLANMSFVMGMGSKHRSVDLLTDGRFTGSDFRLRFEFGKVNKIPALPASRLAPAHFEAAGTRFDIRMLQASFNGLAGYWESGKNDENAWLDFVFYSGGEREFVMKNMDEAFLTFCLGVSADESAPDLSTATAFIKDGMVVSEWDGLRQSTPIKPWLVTNCYSGVSFNWK</sequence>
<organism evidence="1 2">
    <name type="scientific">Pontiella sulfatireligans</name>
    <dbReference type="NCBI Taxonomy" id="2750658"/>
    <lineage>
        <taxon>Bacteria</taxon>
        <taxon>Pseudomonadati</taxon>
        <taxon>Kiritimatiellota</taxon>
        <taxon>Kiritimatiellia</taxon>
        <taxon>Kiritimatiellales</taxon>
        <taxon>Pontiellaceae</taxon>
        <taxon>Pontiella</taxon>
    </lineage>
</organism>
<evidence type="ECO:0008006" key="3">
    <source>
        <dbReference type="Google" id="ProtNLM"/>
    </source>
</evidence>
<dbReference type="PROSITE" id="PS51257">
    <property type="entry name" value="PROKAR_LIPOPROTEIN"/>
    <property type="match status" value="1"/>
</dbReference>
<evidence type="ECO:0000313" key="2">
    <source>
        <dbReference type="Proteomes" id="UP000346198"/>
    </source>
</evidence>